<evidence type="ECO:0000313" key="3">
    <source>
        <dbReference type="Proteomes" id="UP000050863"/>
    </source>
</evidence>
<name>A0A0R3KPF2_9BRAD</name>
<evidence type="ECO:0000313" key="2">
    <source>
        <dbReference type="EMBL" id="KRQ94802.1"/>
    </source>
</evidence>
<protein>
    <submittedName>
        <fullName evidence="2">Uncharacterized protein</fullName>
    </submittedName>
</protein>
<evidence type="ECO:0000256" key="1">
    <source>
        <dbReference type="SAM" id="SignalP"/>
    </source>
</evidence>
<proteinExistence type="predicted"/>
<dbReference type="RefSeq" id="WP_057840274.1">
    <property type="nucleotide sequence ID" value="NZ_LLXZ01000215.1"/>
</dbReference>
<sequence>MTKFALLGVAALLSAAVAAPAAAQEVVYNPGYCAQFYPNANCQNKGANSPYTGDYQRRNQIRGAYAWGVSPCAMGADYYVGRGGRRYACY</sequence>
<comment type="caution">
    <text evidence="2">The sequence shown here is derived from an EMBL/GenBank/DDBJ whole genome shotgun (WGS) entry which is preliminary data.</text>
</comment>
<keyword evidence="1" id="KW-0732">Signal</keyword>
<organism evidence="2 3">
    <name type="scientific">Bradyrhizobium jicamae</name>
    <dbReference type="NCBI Taxonomy" id="280332"/>
    <lineage>
        <taxon>Bacteria</taxon>
        <taxon>Pseudomonadati</taxon>
        <taxon>Pseudomonadota</taxon>
        <taxon>Alphaproteobacteria</taxon>
        <taxon>Hyphomicrobiales</taxon>
        <taxon>Nitrobacteraceae</taxon>
        <taxon>Bradyrhizobium</taxon>
    </lineage>
</organism>
<accession>A0A0R3KPF2</accession>
<keyword evidence="3" id="KW-1185">Reference proteome</keyword>
<gene>
    <name evidence="2" type="ORF">CQ12_04595</name>
</gene>
<dbReference type="AlphaFoldDB" id="A0A0R3KPF2"/>
<feature type="chain" id="PRO_5006442273" evidence="1">
    <location>
        <begin position="24"/>
        <end position="90"/>
    </location>
</feature>
<dbReference type="Proteomes" id="UP000050863">
    <property type="component" value="Unassembled WGS sequence"/>
</dbReference>
<reference evidence="2 3" key="1">
    <citation type="submission" date="2014-03" db="EMBL/GenBank/DDBJ databases">
        <title>Bradyrhizobium valentinum sp. nov., isolated from effective nodules of Lupinus mariae-josephae, a lupine endemic of basic-lime soils in Eastern Spain.</title>
        <authorList>
            <person name="Duran D."/>
            <person name="Rey L."/>
            <person name="Navarro A."/>
            <person name="Busquets A."/>
            <person name="Imperial J."/>
            <person name="Ruiz-Argueso T."/>
        </authorList>
    </citation>
    <scope>NUCLEOTIDE SEQUENCE [LARGE SCALE GENOMIC DNA]</scope>
    <source>
        <strain evidence="2 3">PAC68</strain>
    </source>
</reference>
<dbReference type="OrthoDB" id="8244248at2"/>
<dbReference type="EMBL" id="LLXZ01000215">
    <property type="protein sequence ID" value="KRQ94802.1"/>
    <property type="molecule type" value="Genomic_DNA"/>
</dbReference>
<feature type="signal peptide" evidence="1">
    <location>
        <begin position="1"/>
        <end position="23"/>
    </location>
</feature>